<proteinExistence type="predicted"/>
<keyword evidence="3" id="KW-1185">Reference proteome</keyword>
<evidence type="ECO:0000256" key="1">
    <source>
        <dbReference type="SAM" id="Phobius"/>
    </source>
</evidence>
<keyword evidence="1" id="KW-1133">Transmembrane helix</keyword>
<dbReference type="Proteomes" id="UP001589718">
    <property type="component" value="Unassembled WGS sequence"/>
</dbReference>
<feature type="transmembrane region" description="Helical" evidence="1">
    <location>
        <begin position="48"/>
        <end position="74"/>
    </location>
</feature>
<evidence type="ECO:0008006" key="4">
    <source>
        <dbReference type="Google" id="ProtNLM"/>
    </source>
</evidence>
<sequence length="150" mass="15252">MARRPTAAVTGLVLFLEAFGFVFVHYVLGRVVEGQSMSLAGLDPGATAAGAWALGGVAGLFLVVCGAFLLVAAVRDRAGLARPVRFLLVVCAVVHGVLGAAAVGLVGWWAFVWMMLVVGLIVLSLLLYGARGGAPGVRGPGGVSAVPRGR</sequence>
<accession>A0ABV5PFK9</accession>
<feature type="transmembrane region" description="Helical" evidence="1">
    <location>
        <begin position="86"/>
        <end position="105"/>
    </location>
</feature>
<organism evidence="2 3">
    <name type="scientific">Streptomyces cremeus</name>
    <dbReference type="NCBI Taxonomy" id="66881"/>
    <lineage>
        <taxon>Bacteria</taxon>
        <taxon>Bacillati</taxon>
        <taxon>Actinomycetota</taxon>
        <taxon>Actinomycetes</taxon>
        <taxon>Kitasatosporales</taxon>
        <taxon>Streptomycetaceae</taxon>
        <taxon>Streptomyces</taxon>
    </lineage>
</organism>
<feature type="transmembrane region" description="Helical" evidence="1">
    <location>
        <begin position="7"/>
        <end position="28"/>
    </location>
</feature>
<keyword evidence="1" id="KW-0472">Membrane</keyword>
<feature type="transmembrane region" description="Helical" evidence="1">
    <location>
        <begin position="111"/>
        <end position="130"/>
    </location>
</feature>
<evidence type="ECO:0000313" key="2">
    <source>
        <dbReference type="EMBL" id="MFB9522003.1"/>
    </source>
</evidence>
<comment type="caution">
    <text evidence="2">The sequence shown here is derived from an EMBL/GenBank/DDBJ whole genome shotgun (WGS) entry which is preliminary data.</text>
</comment>
<reference evidence="2 3" key="1">
    <citation type="submission" date="2024-09" db="EMBL/GenBank/DDBJ databases">
        <authorList>
            <person name="Sun Q."/>
            <person name="Mori K."/>
        </authorList>
    </citation>
    <scope>NUCLEOTIDE SEQUENCE [LARGE SCALE GENOMIC DNA]</scope>
    <source>
        <strain evidence="2 3">JCM 4362</strain>
    </source>
</reference>
<gene>
    <name evidence="2" type="ORF">ACFFTU_18825</name>
</gene>
<dbReference type="RefSeq" id="WP_380837239.1">
    <property type="nucleotide sequence ID" value="NZ_BAAAXE010000015.1"/>
</dbReference>
<dbReference type="EMBL" id="JBHMCR010000009">
    <property type="protein sequence ID" value="MFB9522003.1"/>
    <property type="molecule type" value="Genomic_DNA"/>
</dbReference>
<evidence type="ECO:0000313" key="3">
    <source>
        <dbReference type="Proteomes" id="UP001589718"/>
    </source>
</evidence>
<protein>
    <recommendedName>
        <fullName evidence="4">Integral membrane protein</fullName>
    </recommendedName>
</protein>
<keyword evidence="1" id="KW-0812">Transmembrane</keyword>
<name>A0ABV5PFK9_STRCM</name>